<gene>
    <name evidence="2" type="ORF">A2907_00820</name>
</gene>
<sequence>MMQKKFQRKIEDFVCENCGEKIKGNGYTNHCPFCLWSKHVDINPGDRAANCGGMMKPISVEMKRGGYVIIHRCKKCGYEKRNKATENDDFQKILEITTKNAN</sequence>
<name>A0A1F5C817_9BACT</name>
<feature type="domain" description="RNHCP" evidence="1">
    <location>
        <begin position="11"/>
        <end position="93"/>
    </location>
</feature>
<comment type="caution">
    <text evidence="2">The sequence shown here is derived from an EMBL/GenBank/DDBJ whole genome shotgun (WGS) entry which is preliminary data.</text>
</comment>
<evidence type="ECO:0000313" key="2">
    <source>
        <dbReference type="EMBL" id="OGD39007.1"/>
    </source>
</evidence>
<dbReference type="EMBL" id="MEYQ01000020">
    <property type="protein sequence ID" value="OGD39007.1"/>
    <property type="molecule type" value="Genomic_DNA"/>
</dbReference>
<protein>
    <recommendedName>
        <fullName evidence="1">RNHCP domain-containing protein</fullName>
    </recommendedName>
</protein>
<dbReference type="InterPro" id="IPR024439">
    <property type="entry name" value="RNHCP"/>
</dbReference>
<evidence type="ECO:0000313" key="3">
    <source>
        <dbReference type="Proteomes" id="UP000177947"/>
    </source>
</evidence>
<organism evidence="2 3">
    <name type="scientific">Candidatus Azambacteria bacterium RIFCSPLOWO2_01_FULL_37_9</name>
    <dbReference type="NCBI Taxonomy" id="1797297"/>
    <lineage>
        <taxon>Bacteria</taxon>
        <taxon>Candidatus Azamiibacteriota</taxon>
    </lineage>
</organism>
<dbReference type="Pfam" id="PF12647">
    <property type="entry name" value="RNHCP"/>
    <property type="match status" value="1"/>
</dbReference>
<accession>A0A1F5C817</accession>
<dbReference type="Proteomes" id="UP000177947">
    <property type="component" value="Unassembled WGS sequence"/>
</dbReference>
<evidence type="ECO:0000259" key="1">
    <source>
        <dbReference type="Pfam" id="PF12647"/>
    </source>
</evidence>
<proteinExistence type="predicted"/>
<dbReference type="AlphaFoldDB" id="A0A1F5C817"/>
<reference evidence="2 3" key="1">
    <citation type="journal article" date="2016" name="Nat. Commun.">
        <title>Thousands of microbial genomes shed light on interconnected biogeochemical processes in an aquifer system.</title>
        <authorList>
            <person name="Anantharaman K."/>
            <person name="Brown C.T."/>
            <person name="Hug L.A."/>
            <person name="Sharon I."/>
            <person name="Castelle C.J."/>
            <person name="Probst A.J."/>
            <person name="Thomas B.C."/>
            <person name="Singh A."/>
            <person name="Wilkins M.J."/>
            <person name="Karaoz U."/>
            <person name="Brodie E.L."/>
            <person name="Williams K.H."/>
            <person name="Hubbard S.S."/>
            <person name="Banfield J.F."/>
        </authorList>
    </citation>
    <scope>NUCLEOTIDE SEQUENCE [LARGE SCALE GENOMIC DNA]</scope>
</reference>